<evidence type="ECO:0000256" key="6">
    <source>
        <dbReference type="ARBA" id="ARBA00023004"/>
    </source>
</evidence>
<evidence type="ECO:0000256" key="8">
    <source>
        <dbReference type="RuleBase" id="RU003682"/>
    </source>
</evidence>
<organism evidence="10 11">
    <name type="scientific">Elsinoe australis</name>
    <dbReference type="NCBI Taxonomy" id="40998"/>
    <lineage>
        <taxon>Eukaryota</taxon>
        <taxon>Fungi</taxon>
        <taxon>Dikarya</taxon>
        <taxon>Ascomycota</taxon>
        <taxon>Pezizomycotina</taxon>
        <taxon>Dothideomycetes</taxon>
        <taxon>Dothideomycetidae</taxon>
        <taxon>Myriangiales</taxon>
        <taxon>Elsinoaceae</taxon>
        <taxon>Elsinoe</taxon>
    </lineage>
</organism>
<feature type="domain" description="Fe2OG dioxygenase" evidence="9">
    <location>
        <begin position="101"/>
        <end position="239"/>
    </location>
</feature>
<comment type="subcellular location">
    <subcellularLocation>
        <location evidence="1">Nucleus</location>
    </subcellularLocation>
</comment>
<evidence type="ECO:0000256" key="7">
    <source>
        <dbReference type="ARBA" id="ARBA00023242"/>
    </source>
</evidence>
<dbReference type="InterPro" id="IPR032862">
    <property type="entry name" value="ALKBH6"/>
</dbReference>
<evidence type="ECO:0000256" key="4">
    <source>
        <dbReference type="ARBA" id="ARBA00022964"/>
    </source>
</evidence>
<dbReference type="GO" id="GO:0005634">
    <property type="term" value="C:nucleus"/>
    <property type="evidence" value="ECO:0007669"/>
    <property type="project" value="UniProtKB-SubCell"/>
</dbReference>
<dbReference type="InterPro" id="IPR037151">
    <property type="entry name" value="AlkB-like_sf"/>
</dbReference>
<dbReference type="SUPFAM" id="SSF51197">
    <property type="entry name" value="Clavaminate synthase-like"/>
    <property type="match status" value="1"/>
</dbReference>
<name>A0A2P8AI56_9PEZI</name>
<sequence length="254" mass="27336">MANPAPLSFISTLLSTHSISSLPPTMYYLPLFLTASEEIQILASLPPNKWTHLTHRRLQAHPSALSKSGTLLSAPLPDILSTPILARFESLGIFEGSPHGNANHCLVNEYEPGQGIMGHEDGGSYWPCTATVSLGGSVVLDVWEKGGAGNAGKGIEDGDGGHGKGRRWRILQEAGSLLVTMGEVYSSTLHGIAEVEVDEDLNGETVANWDLLGDRRKVEREGGKNVRVTRTSLTYRDVIKVSNAGKKILGFGRR</sequence>
<evidence type="ECO:0000256" key="3">
    <source>
        <dbReference type="ARBA" id="ARBA00022723"/>
    </source>
</evidence>
<dbReference type="EMBL" id="NHZQ01000003">
    <property type="protein sequence ID" value="PSK60168.1"/>
    <property type="molecule type" value="Genomic_DNA"/>
</dbReference>
<dbReference type="PROSITE" id="PS51471">
    <property type="entry name" value="FE2OG_OXY"/>
    <property type="match status" value="1"/>
</dbReference>
<dbReference type="GO" id="GO:0051213">
    <property type="term" value="F:dioxygenase activity"/>
    <property type="evidence" value="ECO:0007669"/>
    <property type="project" value="UniProtKB-KW"/>
</dbReference>
<dbReference type="GO" id="GO:0046872">
    <property type="term" value="F:metal ion binding"/>
    <property type="evidence" value="ECO:0007669"/>
    <property type="project" value="UniProtKB-KW"/>
</dbReference>
<evidence type="ECO:0000256" key="2">
    <source>
        <dbReference type="ARBA" id="ARBA00007879"/>
    </source>
</evidence>
<comment type="caution">
    <text evidence="10">The sequence shown here is derived from an EMBL/GenBank/DDBJ whole genome shotgun (WGS) entry which is preliminary data.</text>
</comment>
<dbReference type="STRING" id="40998.A0A2P8AI56"/>
<evidence type="ECO:0000259" key="9">
    <source>
        <dbReference type="PROSITE" id="PS51471"/>
    </source>
</evidence>
<comment type="similarity">
    <text evidence="2">Belongs to the alkB family.</text>
</comment>
<reference evidence="10 11" key="1">
    <citation type="submission" date="2017-05" db="EMBL/GenBank/DDBJ databases">
        <title>Draft genome sequence of Elsinoe australis.</title>
        <authorList>
            <person name="Cheng Q."/>
        </authorList>
    </citation>
    <scope>NUCLEOTIDE SEQUENCE [LARGE SCALE GENOMIC DNA]</scope>
    <source>
        <strain evidence="10 11">NL1</strain>
    </source>
</reference>
<keyword evidence="11" id="KW-1185">Reference proteome</keyword>
<gene>
    <name evidence="10" type="ORF">B9Z65_1066</name>
</gene>
<protein>
    <recommendedName>
        <fullName evidence="9">Fe2OG dioxygenase domain-containing protein</fullName>
    </recommendedName>
</protein>
<evidence type="ECO:0000313" key="11">
    <source>
        <dbReference type="Proteomes" id="UP000243723"/>
    </source>
</evidence>
<keyword evidence="3 8" id="KW-0479">Metal-binding</keyword>
<dbReference type="AlphaFoldDB" id="A0A2P8AI56"/>
<keyword evidence="5 8" id="KW-0560">Oxidoreductase</keyword>
<dbReference type="Proteomes" id="UP000243723">
    <property type="component" value="Unassembled WGS sequence"/>
</dbReference>
<evidence type="ECO:0000256" key="1">
    <source>
        <dbReference type="ARBA" id="ARBA00004123"/>
    </source>
</evidence>
<evidence type="ECO:0000313" key="10">
    <source>
        <dbReference type="EMBL" id="PSK60168.1"/>
    </source>
</evidence>
<dbReference type="PANTHER" id="PTHR46030">
    <property type="entry name" value="ALPHA-KETOGLUTARATE-DEPENDENT DIOXYGENASE ALKB HOMOLOG 6"/>
    <property type="match status" value="1"/>
</dbReference>
<proteinExistence type="inferred from homology"/>
<evidence type="ECO:0000256" key="5">
    <source>
        <dbReference type="ARBA" id="ARBA00023002"/>
    </source>
</evidence>
<keyword evidence="4" id="KW-0223">Dioxygenase</keyword>
<dbReference type="OrthoDB" id="412814at2759"/>
<keyword evidence="7" id="KW-0539">Nucleus</keyword>
<dbReference type="PANTHER" id="PTHR46030:SF1">
    <property type="entry name" value="ALPHA-KETOGLUTARATE-DEPENDENT DIOXYGENASE ALKB HOMOLOG 6"/>
    <property type="match status" value="1"/>
</dbReference>
<dbReference type="Gene3D" id="2.60.120.590">
    <property type="entry name" value="Alpha-ketoglutarate-dependent dioxygenase AlkB-like"/>
    <property type="match status" value="1"/>
</dbReference>
<accession>A0A2P8AI56</accession>
<dbReference type="InterPro" id="IPR005123">
    <property type="entry name" value="Oxoglu/Fe-dep_dioxygenase_dom"/>
</dbReference>
<keyword evidence="6 8" id="KW-0408">Iron</keyword>
<comment type="similarity">
    <text evidence="8">Belongs to the iron/ascorbate-dependent oxidoreductase family.</text>
</comment>